<dbReference type="GO" id="GO:0004048">
    <property type="term" value="F:anthranilate phosphoribosyltransferase activity"/>
    <property type="evidence" value="ECO:0007669"/>
    <property type="project" value="UniProtKB-UniRule"/>
</dbReference>
<organism evidence="12 13">
    <name type="scientific">Salipaludibacillus agaradhaerens</name>
    <name type="common">Bacillus agaradhaerens</name>
    <dbReference type="NCBI Taxonomy" id="76935"/>
    <lineage>
        <taxon>Bacteria</taxon>
        <taxon>Bacillati</taxon>
        <taxon>Bacillota</taxon>
        <taxon>Bacilli</taxon>
        <taxon>Bacillales</taxon>
        <taxon>Bacillaceae</taxon>
    </lineage>
</organism>
<feature type="binding site" evidence="9">
    <location>
        <position position="86"/>
    </location>
    <ligand>
        <name>5-phospho-alpha-D-ribose 1-diphosphate</name>
        <dbReference type="ChEBI" id="CHEBI:58017"/>
    </ligand>
</feature>
<feature type="binding site" evidence="9">
    <location>
        <position position="78"/>
    </location>
    <ligand>
        <name>5-phospho-alpha-D-ribose 1-diphosphate</name>
        <dbReference type="ChEBI" id="CHEBI:58017"/>
    </ligand>
</feature>
<dbReference type="Pfam" id="PF00591">
    <property type="entry name" value="Glycos_transf_3"/>
    <property type="match status" value="1"/>
</dbReference>
<evidence type="ECO:0000256" key="1">
    <source>
        <dbReference type="ARBA" id="ARBA00004907"/>
    </source>
</evidence>
<reference evidence="12" key="1">
    <citation type="submission" date="2020-06" db="EMBL/GenBank/DDBJ databases">
        <title>Insight into the genomes of haloalkaliphilic bacilli from Kenyan soda lakes.</title>
        <authorList>
            <person name="Mwirichia R."/>
            <person name="Villamizar G.C."/>
            <person name="Poehlein A."/>
            <person name="Mugweru J."/>
            <person name="Kipnyargis A."/>
            <person name="Kiplimo D."/>
            <person name="Orwa P."/>
            <person name="Daniel R."/>
        </authorList>
    </citation>
    <scope>NUCLEOTIDE SEQUENCE</scope>
    <source>
        <strain evidence="12">B1096_S55</strain>
    </source>
</reference>
<dbReference type="InterPro" id="IPR017459">
    <property type="entry name" value="Glycosyl_Trfase_fam3_N_dom"/>
</dbReference>
<evidence type="ECO:0000313" key="12">
    <source>
        <dbReference type="EMBL" id="MCR6096511.1"/>
    </source>
</evidence>
<keyword evidence="5 9" id="KW-0822">Tryptophan biosynthesis</keyword>
<dbReference type="SUPFAM" id="SSF47648">
    <property type="entry name" value="Nucleoside phosphorylase/phosphoribosyltransferase N-terminal domain"/>
    <property type="match status" value="1"/>
</dbReference>
<dbReference type="Gene3D" id="1.20.970.10">
    <property type="entry name" value="Transferase, Pyrimidine Nucleoside Phosphorylase, Chain C"/>
    <property type="match status" value="1"/>
</dbReference>
<dbReference type="InterPro" id="IPR035902">
    <property type="entry name" value="Nuc_phospho_transferase"/>
</dbReference>
<feature type="binding site" evidence="9">
    <location>
        <begin position="106"/>
        <end position="114"/>
    </location>
    <ligand>
        <name>5-phospho-alpha-D-ribose 1-diphosphate</name>
        <dbReference type="ChEBI" id="CHEBI:58017"/>
    </ligand>
</feature>
<sequence>MSRALERIMSTEPLTEDEAKQLVIAMMEGQLNNEEMAGILSVLQYRGETVDELVGFAKGMQEKGRKISLPYDVLDTCGTGGDGKGTFNISTAVAILLSSLGVKVAKHGNRSVSSTTGSADVLTALGVPFQETEQEVSRMLQKHHLAFLFAPIYHSAMKNVAPVRKQLGMKTIFNLLGPLTNPADAPCRIIGVYDHVVAKKMAYASQRLGIKRALFVCGEDGLDELTIQGKSYIIEVNGDHIHEFIVTPEDVGLKTEAIDKALVSSPAESAALIKKLFAKKGAQAAENLLLLNAGAALYVQGRAVTIKDGVKEAKEALGTHVLNHLAALQSEREEVTTL</sequence>
<feature type="domain" description="Glycosyl transferase family 3" evidence="10">
    <location>
        <begin position="72"/>
        <end position="317"/>
    </location>
</feature>
<comment type="similarity">
    <text evidence="8">In the C-terminal section; belongs to the anthranilate phosphoribosyltransferase family.</text>
</comment>
<comment type="function">
    <text evidence="9">Catalyzes the transfer of the phosphoribosyl group of 5-phosphorylribose-1-pyrophosphate (PRPP) to anthranilate to yield N-(5'-phosphoribosyl)-anthranilate (PRA).</text>
</comment>
<dbReference type="InterPro" id="IPR005940">
    <property type="entry name" value="Anthranilate_Pribosyl_Tfrase"/>
</dbReference>
<keyword evidence="3 9" id="KW-0328">Glycosyltransferase</keyword>
<feature type="binding site" evidence="9">
    <location>
        <position position="118"/>
    </location>
    <ligand>
        <name>5-phospho-alpha-D-ribose 1-diphosphate</name>
        <dbReference type="ChEBI" id="CHEBI:58017"/>
    </ligand>
</feature>
<comment type="catalytic activity">
    <reaction evidence="7 9">
        <text>N-(5-phospho-beta-D-ribosyl)anthranilate + diphosphate = 5-phospho-alpha-D-ribose 1-diphosphate + anthranilate</text>
        <dbReference type="Rhea" id="RHEA:11768"/>
        <dbReference type="ChEBI" id="CHEBI:16567"/>
        <dbReference type="ChEBI" id="CHEBI:18277"/>
        <dbReference type="ChEBI" id="CHEBI:33019"/>
        <dbReference type="ChEBI" id="CHEBI:58017"/>
        <dbReference type="EC" id="2.4.2.18"/>
    </reaction>
</comment>
<evidence type="ECO:0000256" key="4">
    <source>
        <dbReference type="ARBA" id="ARBA00022679"/>
    </source>
</evidence>
<evidence type="ECO:0000259" key="10">
    <source>
        <dbReference type="Pfam" id="PF00591"/>
    </source>
</evidence>
<comment type="similarity">
    <text evidence="9">Belongs to the anthranilate phosphoribosyltransferase family.</text>
</comment>
<evidence type="ECO:0000313" key="13">
    <source>
        <dbReference type="Proteomes" id="UP001057753"/>
    </source>
</evidence>
<feature type="binding site" evidence="9">
    <location>
        <begin position="81"/>
        <end position="82"/>
    </location>
    <ligand>
        <name>5-phospho-alpha-D-ribose 1-diphosphate</name>
        <dbReference type="ChEBI" id="CHEBI:58017"/>
    </ligand>
</feature>
<evidence type="ECO:0000256" key="5">
    <source>
        <dbReference type="ARBA" id="ARBA00022822"/>
    </source>
</evidence>
<feature type="binding site" evidence="9">
    <location>
        <position position="90"/>
    </location>
    <ligand>
        <name>Mg(2+)</name>
        <dbReference type="ChEBI" id="CHEBI:18420"/>
        <label>1</label>
    </ligand>
</feature>
<dbReference type="PANTHER" id="PTHR43285">
    <property type="entry name" value="ANTHRANILATE PHOSPHORIBOSYLTRANSFERASE"/>
    <property type="match status" value="1"/>
</dbReference>
<keyword evidence="2 9" id="KW-0028">Amino-acid biosynthesis</keyword>
<feature type="binding site" evidence="9">
    <location>
        <position position="224"/>
    </location>
    <ligand>
        <name>Mg(2+)</name>
        <dbReference type="ChEBI" id="CHEBI:18420"/>
        <label>2</label>
    </ligand>
</feature>
<dbReference type="Pfam" id="PF02885">
    <property type="entry name" value="Glycos_trans_3N"/>
    <property type="match status" value="1"/>
</dbReference>
<evidence type="ECO:0000256" key="3">
    <source>
        <dbReference type="ARBA" id="ARBA00022676"/>
    </source>
</evidence>
<keyword evidence="6 9" id="KW-0057">Aromatic amino acid biosynthesis</keyword>
<evidence type="ECO:0000256" key="7">
    <source>
        <dbReference type="ARBA" id="ARBA00052328"/>
    </source>
</evidence>
<dbReference type="SUPFAM" id="SSF52418">
    <property type="entry name" value="Nucleoside phosphorylase/phosphoribosyltransferase catalytic domain"/>
    <property type="match status" value="1"/>
</dbReference>
<dbReference type="InterPro" id="IPR036320">
    <property type="entry name" value="Glycosyl_Trfase_fam3_N_dom_sf"/>
</dbReference>
<feature type="binding site" evidence="9">
    <location>
        <position position="223"/>
    </location>
    <ligand>
        <name>Mg(2+)</name>
        <dbReference type="ChEBI" id="CHEBI:18420"/>
        <label>2</label>
    </ligand>
</feature>
<dbReference type="InterPro" id="IPR000312">
    <property type="entry name" value="Glycosyl_Trfase_fam3"/>
</dbReference>
<feature type="binding site" evidence="9">
    <location>
        <begin position="88"/>
        <end position="91"/>
    </location>
    <ligand>
        <name>5-phospho-alpha-D-ribose 1-diphosphate</name>
        <dbReference type="ChEBI" id="CHEBI:58017"/>
    </ligand>
</feature>
<name>A0A9Q4FYM5_SALAG</name>
<evidence type="ECO:0000256" key="9">
    <source>
        <dbReference type="HAMAP-Rule" id="MF_00211"/>
    </source>
</evidence>
<dbReference type="EC" id="2.4.2.18" evidence="9"/>
<dbReference type="GO" id="GO:0000287">
    <property type="term" value="F:magnesium ion binding"/>
    <property type="evidence" value="ECO:0007669"/>
    <property type="project" value="UniProtKB-UniRule"/>
</dbReference>
<proteinExistence type="inferred from homology"/>
<dbReference type="Proteomes" id="UP001057753">
    <property type="component" value="Unassembled WGS sequence"/>
</dbReference>
<feature type="domain" description="Glycosyl transferase family 3 N-terminal" evidence="11">
    <location>
        <begin position="4"/>
        <end position="64"/>
    </location>
</feature>
<comment type="caution">
    <text evidence="9">Lacks conserved residue(s) required for the propagation of feature annotation.</text>
</comment>
<dbReference type="HAMAP" id="MF_00211">
    <property type="entry name" value="TrpD"/>
    <property type="match status" value="1"/>
</dbReference>
<keyword evidence="4 9" id="KW-0808">Transferase</keyword>
<dbReference type="GO" id="GO:0005829">
    <property type="term" value="C:cytosol"/>
    <property type="evidence" value="ECO:0007669"/>
    <property type="project" value="TreeGrafter"/>
</dbReference>
<feature type="binding site" evidence="9">
    <location>
        <position position="224"/>
    </location>
    <ligand>
        <name>Mg(2+)</name>
        <dbReference type="ChEBI" id="CHEBI:18420"/>
        <label>1</label>
    </ligand>
</feature>
<dbReference type="EMBL" id="JABXYM010000001">
    <property type="protein sequence ID" value="MCR6096511.1"/>
    <property type="molecule type" value="Genomic_DNA"/>
</dbReference>
<comment type="pathway">
    <text evidence="1 9">Amino-acid biosynthesis; L-tryptophan biosynthesis; L-tryptophan from chorismate: step 2/5.</text>
</comment>
<comment type="cofactor">
    <cofactor evidence="9">
        <name>Mg(2+)</name>
        <dbReference type="ChEBI" id="CHEBI:18420"/>
    </cofactor>
    <text evidence="9">Binds 2 magnesium ions per monomer.</text>
</comment>
<dbReference type="NCBIfam" id="TIGR01245">
    <property type="entry name" value="trpD"/>
    <property type="match status" value="1"/>
</dbReference>
<dbReference type="RefSeq" id="WP_257821099.1">
    <property type="nucleotide sequence ID" value="NZ_JABXYM010000001.1"/>
</dbReference>
<keyword evidence="13" id="KW-1185">Reference proteome</keyword>
<evidence type="ECO:0000256" key="2">
    <source>
        <dbReference type="ARBA" id="ARBA00022605"/>
    </source>
</evidence>
<dbReference type="FunFam" id="3.40.1030.10:FF:000002">
    <property type="entry name" value="Anthranilate phosphoribosyltransferase"/>
    <property type="match status" value="1"/>
</dbReference>
<dbReference type="Gene3D" id="3.40.1030.10">
    <property type="entry name" value="Nucleoside phosphorylase/phosphoribosyltransferase catalytic domain"/>
    <property type="match status" value="1"/>
</dbReference>
<dbReference type="AlphaFoldDB" id="A0A9Q4FYM5"/>
<accession>A0A9Q4FYM5</accession>
<comment type="subunit">
    <text evidence="9">Homodimer.</text>
</comment>
<dbReference type="PANTHER" id="PTHR43285:SF2">
    <property type="entry name" value="ANTHRANILATE PHOSPHORIBOSYLTRANSFERASE"/>
    <property type="match status" value="1"/>
</dbReference>
<gene>
    <name evidence="9 12" type="primary">trpD</name>
    <name evidence="12" type="ORF">HXA33_08085</name>
</gene>
<feature type="binding site" evidence="9">
    <location>
        <position position="109"/>
    </location>
    <ligand>
        <name>anthranilate</name>
        <dbReference type="ChEBI" id="CHEBI:16567"/>
        <label>1</label>
    </ligand>
</feature>
<evidence type="ECO:0000259" key="11">
    <source>
        <dbReference type="Pfam" id="PF02885"/>
    </source>
</evidence>
<evidence type="ECO:0000256" key="8">
    <source>
        <dbReference type="ARBA" id="ARBA00061188"/>
    </source>
</evidence>
<evidence type="ECO:0000256" key="6">
    <source>
        <dbReference type="ARBA" id="ARBA00023141"/>
    </source>
</evidence>
<feature type="binding site" evidence="9">
    <location>
        <position position="164"/>
    </location>
    <ligand>
        <name>anthranilate</name>
        <dbReference type="ChEBI" id="CHEBI:16567"/>
        <label>2</label>
    </ligand>
</feature>
<comment type="caution">
    <text evidence="12">The sequence shown here is derived from an EMBL/GenBank/DDBJ whole genome shotgun (WGS) entry which is preliminary data.</text>
</comment>
<protein>
    <recommendedName>
        <fullName evidence="9">Anthranilate phosphoribosyltransferase</fullName>
        <ecNumber evidence="9">2.4.2.18</ecNumber>
    </recommendedName>
</protein>
<keyword evidence="9" id="KW-0460">Magnesium</keyword>
<feature type="binding site" evidence="9">
    <location>
        <position position="78"/>
    </location>
    <ligand>
        <name>anthranilate</name>
        <dbReference type="ChEBI" id="CHEBI:16567"/>
        <label>1</label>
    </ligand>
</feature>
<keyword evidence="9" id="KW-0479">Metal-binding</keyword>
<dbReference type="GO" id="GO:0000162">
    <property type="term" value="P:L-tryptophan biosynthetic process"/>
    <property type="evidence" value="ECO:0007669"/>
    <property type="project" value="UniProtKB-UniRule"/>
</dbReference>